<feature type="compositionally biased region" description="Low complexity" evidence="1">
    <location>
        <begin position="462"/>
        <end position="551"/>
    </location>
</feature>
<dbReference type="AlphaFoldDB" id="A0A0M2K988"/>
<gene>
    <name evidence="2" type="ORF">WN67_00940</name>
</gene>
<sequence>MYAAASRRSPLPALALTTAAALTLTPLVLPPPTTPMHLSLPQVSAPRLELIAAINPADVTALINNLNAALQSASTTVTGLVGTPGQTLANALDSAATLNNSLWDGLIDATDNRTLAAILTTLKDTAGNGLSRLSNSVDAANGTIVLTTGQLADLLTSTLTGSLGTALHAVATVINNPLALPSYTGLINTPLDIAGLLATQGIGAVNNLGANVLTVTNTVVTGVTAQVDNALDTFNGLLSAGKTLTGIDLINGLLTAVQGIVSAPVTAAVAGVNGASTTITNAAAITLDKIADGASDAIATWIGDGTRSGAIQEVINTIGSAPLSPASYTHAVSVLVGAGITTVTKVAHTAGSLASVPFTAAADITTTAADVITALTSGLATAASGIMQAAGLPSLVYGLPHAMAATVNGLVNAAAFTTATGLRTIAAALDFGSAITGNLTSAAAPTSRAVTLTLTDTATDQAEAAAGDRAAAEPASHNTDTGTASTESAAEPAAETPAAAEPDATTDVDASTPVAEAEDATTAPATDTDTTTPAGASETAETDPAAETTSHAAKDDAAKDDPDTADSDKPANAAPKKKPRVTDRATDTDDDGTESASTAGRATPARDTTSTTGSNSTRTPKHASETSPRHAAASTDAPKHAAAA</sequence>
<dbReference type="PATRIC" id="fig|1807.13.peg.998"/>
<comment type="caution">
    <text evidence="2">The sequence shown here is derived from an EMBL/GenBank/DDBJ whole genome shotgun (WGS) entry which is preliminary data.</text>
</comment>
<keyword evidence="3" id="KW-1185">Reference proteome</keyword>
<feature type="region of interest" description="Disordered" evidence="1">
    <location>
        <begin position="462"/>
        <end position="644"/>
    </location>
</feature>
<dbReference type="RefSeq" id="WP_046361187.1">
    <property type="nucleotide sequence ID" value="NZ_LAUZ02000007.1"/>
</dbReference>
<feature type="compositionally biased region" description="Basic and acidic residues" evidence="1">
    <location>
        <begin position="552"/>
        <end position="569"/>
    </location>
</feature>
<feature type="compositionally biased region" description="Low complexity" evidence="1">
    <location>
        <begin position="608"/>
        <end position="618"/>
    </location>
</feature>
<name>A0A0M2K988_9MYCO</name>
<evidence type="ECO:0000313" key="2">
    <source>
        <dbReference type="EMBL" id="KKF03834.1"/>
    </source>
</evidence>
<dbReference type="Proteomes" id="UP000034150">
    <property type="component" value="Unassembled WGS sequence"/>
</dbReference>
<accession>A0A0M2K988</accession>
<dbReference type="OrthoDB" id="4722905at2"/>
<evidence type="ECO:0000256" key="1">
    <source>
        <dbReference type="SAM" id="MobiDB-lite"/>
    </source>
</evidence>
<proteinExistence type="predicted"/>
<reference evidence="2 3" key="1">
    <citation type="journal article" date="2015" name="Genome Announc.">
        <title>Draft Genome Sequence of Mycobacterium obuense Strain UC1, Isolated from Patient Sputum.</title>
        <authorList>
            <person name="Greninger A.L."/>
            <person name="Cunningham G."/>
            <person name="Hsu E.D."/>
            <person name="Yu J.M."/>
            <person name="Chiu C.Y."/>
            <person name="Miller S."/>
        </authorList>
    </citation>
    <scope>NUCLEOTIDE SEQUENCE [LARGE SCALE GENOMIC DNA]</scope>
    <source>
        <strain evidence="2 3">UC1</strain>
    </source>
</reference>
<protein>
    <submittedName>
        <fullName evidence="2">Uncharacterized protein</fullName>
    </submittedName>
</protein>
<evidence type="ECO:0000313" key="3">
    <source>
        <dbReference type="Proteomes" id="UP000034150"/>
    </source>
</evidence>
<organism evidence="2 3">
    <name type="scientific">Mycolicibacterium obuense</name>
    <dbReference type="NCBI Taxonomy" id="1807"/>
    <lineage>
        <taxon>Bacteria</taxon>
        <taxon>Bacillati</taxon>
        <taxon>Actinomycetota</taxon>
        <taxon>Actinomycetes</taxon>
        <taxon>Mycobacteriales</taxon>
        <taxon>Mycobacteriaceae</taxon>
        <taxon>Mycolicibacterium</taxon>
    </lineage>
</organism>
<dbReference type="EMBL" id="LAUZ02000007">
    <property type="protein sequence ID" value="KKF03834.1"/>
    <property type="molecule type" value="Genomic_DNA"/>
</dbReference>